<dbReference type="Pfam" id="PF02616">
    <property type="entry name" value="SMC_ScpA"/>
    <property type="match status" value="1"/>
</dbReference>
<keyword evidence="1" id="KW-0159">Chromosome partition</keyword>
<gene>
    <name evidence="3" type="ORF">DCF17_20795</name>
</gene>
<evidence type="ECO:0000313" key="3">
    <source>
        <dbReference type="EMBL" id="PZO34186.1"/>
    </source>
</evidence>
<dbReference type="InterPro" id="IPR003768">
    <property type="entry name" value="ScpA"/>
</dbReference>
<dbReference type="GO" id="GO:0007059">
    <property type="term" value="P:chromosome segregation"/>
    <property type="evidence" value="ECO:0007669"/>
    <property type="project" value="UniProtKB-KW"/>
</dbReference>
<reference evidence="3 4" key="2">
    <citation type="submission" date="2018-06" db="EMBL/GenBank/DDBJ databases">
        <title>Metagenomic assembly of (sub)arctic Cyanobacteria and their associated microbiome from non-axenic cultures.</title>
        <authorList>
            <person name="Baurain D."/>
        </authorList>
    </citation>
    <scope>NUCLEOTIDE SEQUENCE [LARGE SCALE GENOMIC DNA]</scope>
    <source>
        <strain evidence="3">ULC041bin1</strain>
    </source>
</reference>
<evidence type="ECO:0000256" key="1">
    <source>
        <dbReference type="ARBA" id="ARBA00022829"/>
    </source>
</evidence>
<evidence type="ECO:0000256" key="2">
    <source>
        <dbReference type="ARBA" id="ARBA00044777"/>
    </source>
</evidence>
<name>A0A2W4VNW9_9CYAN</name>
<dbReference type="PANTHER" id="PTHR33969:SF2">
    <property type="entry name" value="SEGREGATION AND CONDENSATION PROTEIN A"/>
    <property type="match status" value="1"/>
</dbReference>
<protein>
    <recommendedName>
        <fullName evidence="2">Segregation and condensation protein A</fullName>
    </recommendedName>
</protein>
<organism evidence="3 4">
    <name type="scientific">Shackletoniella antarctica</name>
    <dbReference type="NCBI Taxonomy" id="268115"/>
    <lineage>
        <taxon>Bacteria</taxon>
        <taxon>Bacillati</taxon>
        <taxon>Cyanobacteriota</taxon>
        <taxon>Cyanophyceae</taxon>
        <taxon>Oculatellales</taxon>
        <taxon>Oculatellaceae</taxon>
        <taxon>Shackletoniella</taxon>
    </lineage>
</organism>
<dbReference type="PANTHER" id="PTHR33969">
    <property type="entry name" value="SEGREGATION AND CONDENSATION PROTEIN A"/>
    <property type="match status" value="1"/>
</dbReference>
<dbReference type="EMBL" id="QBMN01000217">
    <property type="protein sequence ID" value="PZO34186.1"/>
    <property type="molecule type" value="Genomic_DNA"/>
</dbReference>
<evidence type="ECO:0000313" key="4">
    <source>
        <dbReference type="Proteomes" id="UP000249081"/>
    </source>
</evidence>
<dbReference type="Proteomes" id="UP000249081">
    <property type="component" value="Unassembled WGS sequence"/>
</dbReference>
<reference evidence="4" key="1">
    <citation type="submission" date="2018-04" db="EMBL/GenBank/DDBJ databases">
        <authorList>
            <person name="Cornet L."/>
        </authorList>
    </citation>
    <scope>NUCLEOTIDE SEQUENCE [LARGE SCALE GENOMIC DNA]</scope>
</reference>
<sequence>MSSSLAQTAIAFLIDLADQGEIDPWDVKVIDVIDRFLSLLKTQAEALASQGRTPYEANLSESGQGFLYASMLVLLKADTMVRAEAEAQAETSEEEVWEEELPELVPLPRNLERHLHRRAVAPIPQRRQVTLQELIQQLETMATVMSDHQPRIRARRARPQPQRQAVRAIAQLAHQENLSEIAAALETFLNQYWDELGEELLWIDFELLISQWPQFKPADLEDAHEFDSPHAEAVHEKVGVFWGLLFLSAQSKVEMAQDNFYGDLRVRNLSRAPITAEDAELPAFMLPD</sequence>
<comment type="caution">
    <text evidence="3">The sequence shown here is derived from an EMBL/GenBank/DDBJ whole genome shotgun (WGS) entry which is preliminary data.</text>
</comment>
<proteinExistence type="predicted"/>
<accession>A0A2W4VNW9</accession>
<dbReference type="AlphaFoldDB" id="A0A2W4VNW9"/>